<dbReference type="AlphaFoldDB" id="A0A438CEY7"/>
<dbReference type="EMBL" id="QGNW01002270">
    <property type="protein sequence ID" value="RVW21755.1"/>
    <property type="molecule type" value="Genomic_DNA"/>
</dbReference>
<evidence type="ECO:0000256" key="1">
    <source>
        <dbReference type="SAM" id="SignalP"/>
    </source>
</evidence>
<protein>
    <submittedName>
        <fullName evidence="2">Uncharacterized protein</fullName>
    </submittedName>
</protein>
<evidence type="ECO:0000313" key="2">
    <source>
        <dbReference type="EMBL" id="RVW21755.1"/>
    </source>
</evidence>
<comment type="caution">
    <text evidence="2">The sequence shown here is derived from an EMBL/GenBank/DDBJ whole genome shotgun (WGS) entry which is preliminary data.</text>
</comment>
<feature type="chain" id="PRO_5019104992" evidence="1">
    <location>
        <begin position="21"/>
        <end position="86"/>
    </location>
</feature>
<sequence length="86" mass="9366">MMRSMRGSVVVMVVVAAVVASDLRAQPICGLLPARSSEPCRVCVPLRHSQDRIHHWAIGVDNVVKKIEGCGRTVPRKFKCGSITTP</sequence>
<accession>A0A438CEY7</accession>
<reference evidence="2 3" key="1">
    <citation type="journal article" date="2018" name="PLoS Genet.">
        <title>Population sequencing reveals clonal diversity and ancestral inbreeding in the grapevine cultivar Chardonnay.</title>
        <authorList>
            <person name="Roach M.J."/>
            <person name="Johnson D.L."/>
            <person name="Bohlmann J."/>
            <person name="van Vuuren H.J."/>
            <person name="Jones S.J."/>
            <person name="Pretorius I.S."/>
            <person name="Schmidt S.A."/>
            <person name="Borneman A.R."/>
        </authorList>
    </citation>
    <scope>NUCLEOTIDE SEQUENCE [LARGE SCALE GENOMIC DNA]</scope>
    <source>
        <strain evidence="3">cv. Chardonnay</strain>
        <tissue evidence="2">Leaf</tissue>
    </source>
</reference>
<feature type="signal peptide" evidence="1">
    <location>
        <begin position="1"/>
        <end position="20"/>
    </location>
</feature>
<organism evidence="2 3">
    <name type="scientific">Vitis vinifera</name>
    <name type="common">Grape</name>
    <dbReference type="NCBI Taxonomy" id="29760"/>
    <lineage>
        <taxon>Eukaryota</taxon>
        <taxon>Viridiplantae</taxon>
        <taxon>Streptophyta</taxon>
        <taxon>Embryophyta</taxon>
        <taxon>Tracheophyta</taxon>
        <taxon>Spermatophyta</taxon>
        <taxon>Magnoliopsida</taxon>
        <taxon>eudicotyledons</taxon>
        <taxon>Gunneridae</taxon>
        <taxon>Pentapetalae</taxon>
        <taxon>rosids</taxon>
        <taxon>Vitales</taxon>
        <taxon>Vitaceae</taxon>
        <taxon>Viteae</taxon>
        <taxon>Vitis</taxon>
    </lineage>
</organism>
<dbReference type="Proteomes" id="UP000288805">
    <property type="component" value="Unassembled WGS sequence"/>
</dbReference>
<evidence type="ECO:0000313" key="3">
    <source>
        <dbReference type="Proteomes" id="UP000288805"/>
    </source>
</evidence>
<name>A0A438CEY7_VITVI</name>
<proteinExistence type="predicted"/>
<keyword evidence="1" id="KW-0732">Signal</keyword>
<gene>
    <name evidence="2" type="ORF">CK203_112864</name>
</gene>